<name>A0A0C1K4B3_9BACT</name>
<accession>A0A0C1K4B3</accession>
<reference evidence="1 2" key="1">
    <citation type="journal article" date="2014" name="Mol. Biol. Evol.">
        <title>Massive expansion of Ubiquitination-related gene families within the Chlamydiae.</title>
        <authorList>
            <person name="Domman D."/>
            <person name="Collingro A."/>
            <person name="Lagkouvardos I."/>
            <person name="Gehre L."/>
            <person name="Weinmaier T."/>
            <person name="Rattei T."/>
            <person name="Subtil A."/>
            <person name="Horn M."/>
        </authorList>
    </citation>
    <scope>NUCLEOTIDE SEQUENCE [LARGE SCALE GENOMIC DNA]</scope>
    <source>
        <strain evidence="1 2">EI2</strain>
    </source>
</reference>
<sequence>MRWTYCGSDLVKKNGDTRQKKQSFCCLECGKQWSENNEAKILGFIDRVDPNCE</sequence>
<dbReference type="Proteomes" id="UP000031465">
    <property type="component" value="Unassembled WGS sequence"/>
</dbReference>
<protein>
    <submittedName>
        <fullName evidence="1">Uncharacterized protein</fullName>
    </submittedName>
</protein>
<evidence type="ECO:0000313" key="2">
    <source>
        <dbReference type="Proteomes" id="UP000031465"/>
    </source>
</evidence>
<evidence type="ECO:0000313" key="1">
    <source>
        <dbReference type="EMBL" id="KIC74162.1"/>
    </source>
</evidence>
<organism evidence="1 2">
    <name type="scientific">Candidatus Protochlamydia amoebophila</name>
    <dbReference type="NCBI Taxonomy" id="362787"/>
    <lineage>
        <taxon>Bacteria</taxon>
        <taxon>Pseudomonadati</taxon>
        <taxon>Chlamydiota</taxon>
        <taxon>Chlamydiia</taxon>
        <taxon>Parachlamydiales</taxon>
        <taxon>Parachlamydiaceae</taxon>
        <taxon>Candidatus Protochlamydia</taxon>
    </lineage>
</organism>
<dbReference type="EMBL" id="JSAN01000014">
    <property type="protein sequence ID" value="KIC74162.1"/>
    <property type="molecule type" value="Genomic_DNA"/>
</dbReference>
<gene>
    <name evidence="1" type="ORF">DB44_AP00160</name>
</gene>
<comment type="caution">
    <text evidence="1">The sequence shown here is derived from an EMBL/GenBank/DDBJ whole genome shotgun (WGS) entry which is preliminary data.</text>
</comment>
<proteinExistence type="predicted"/>
<dbReference type="AlphaFoldDB" id="A0A0C1K4B3"/>